<comment type="caution">
    <text evidence="8">The sequence shown here is derived from an EMBL/GenBank/DDBJ whole genome shotgun (WGS) entry which is preliminary data.</text>
</comment>
<feature type="region of interest" description="Disordered" evidence="6">
    <location>
        <begin position="1"/>
        <end position="29"/>
    </location>
</feature>
<proteinExistence type="predicted"/>
<feature type="region of interest" description="Disordered" evidence="6">
    <location>
        <begin position="217"/>
        <end position="249"/>
    </location>
</feature>
<keyword evidence="1" id="KW-0479">Metal-binding</keyword>
<feature type="compositionally biased region" description="Low complexity" evidence="6">
    <location>
        <begin position="220"/>
        <end position="233"/>
    </location>
</feature>
<keyword evidence="3" id="KW-0862">Zinc</keyword>
<keyword evidence="9" id="KW-1185">Reference proteome</keyword>
<reference evidence="8" key="1">
    <citation type="submission" date="2021-06" db="EMBL/GenBank/DDBJ databases">
        <authorList>
            <person name="Kallberg Y."/>
            <person name="Tangrot J."/>
            <person name="Rosling A."/>
        </authorList>
    </citation>
    <scope>NUCLEOTIDE SEQUENCE</scope>
    <source>
        <strain evidence="8">MT106</strain>
    </source>
</reference>
<dbReference type="PROSITE" id="PS51999">
    <property type="entry name" value="ZF_GRF"/>
    <property type="match status" value="1"/>
</dbReference>
<evidence type="ECO:0000256" key="3">
    <source>
        <dbReference type="ARBA" id="ARBA00022833"/>
    </source>
</evidence>
<dbReference type="Proteomes" id="UP000789831">
    <property type="component" value="Unassembled WGS sequence"/>
</dbReference>
<dbReference type="AlphaFoldDB" id="A0A9N8ZQZ5"/>
<gene>
    <name evidence="8" type="ORF">AGERDE_LOCUS4436</name>
</gene>
<sequence length="360" mass="40100">MESPSEQSTTAAQRVTIIPDSPTTPTAGTFASSTEEAQFCWCGLNAVINRVRKIGKNTGRYFWRCPRFGTDEDESKCDYFRWVDEKHPYIPHSMLNNRPGLGKTMPTSNITNYFPVTSAASTSAAVSSAPNISTLFANGRSNDRDSINVGQQLRQVKFSPDTIFDTSSSTIPKFISLQELFQLKAQVNDASVPDTSHESQIPSSTSLFSASFKNNNASIPQQSATSTRRQQTPSTPPTSPPNYSTTATTAKTNNNTIFITSSGVTKLQEQVSKLAAPEIIELFASQMTRLEKYATTQEQGNQLAMTEIQRCRYELEKLRQELSLANRENDVLKREKVLLKRELDEVTKRDSVRDGKRARQ</sequence>
<evidence type="ECO:0000259" key="7">
    <source>
        <dbReference type="PROSITE" id="PS51999"/>
    </source>
</evidence>
<dbReference type="InterPro" id="IPR010666">
    <property type="entry name" value="Znf_GRF"/>
</dbReference>
<dbReference type="OrthoDB" id="430051at2759"/>
<evidence type="ECO:0000256" key="2">
    <source>
        <dbReference type="ARBA" id="ARBA00022771"/>
    </source>
</evidence>
<keyword evidence="5" id="KW-0175">Coiled coil</keyword>
<evidence type="ECO:0000313" key="8">
    <source>
        <dbReference type="EMBL" id="CAG8504847.1"/>
    </source>
</evidence>
<feature type="compositionally biased region" description="Polar residues" evidence="6">
    <location>
        <begin position="1"/>
        <end position="13"/>
    </location>
</feature>
<evidence type="ECO:0000256" key="1">
    <source>
        <dbReference type="ARBA" id="ARBA00022723"/>
    </source>
</evidence>
<evidence type="ECO:0000313" key="9">
    <source>
        <dbReference type="Proteomes" id="UP000789831"/>
    </source>
</evidence>
<protein>
    <submittedName>
        <fullName evidence="8">8243_t:CDS:1</fullName>
    </submittedName>
</protein>
<dbReference type="Pfam" id="PF06839">
    <property type="entry name" value="Zn_ribbon_GRF"/>
    <property type="match status" value="1"/>
</dbReference>
<feature type="coiled-coil region" evidence="5">
    <location>
        <begin position="301"/>
        <end position="349"/>
    </location>
</feature>
<evidence type="ECO:0000256" key="6">
    <source>
        <dbReference type="SAM" id="MobiDB-lite"/>
    </source>
</evidence>
<dbReference type="EMBL" id="CAJVPL010000509">
    <property type="protein sequence ID" value="CAG8504847.1"/>
    <property type="molecule type" value="Genomic_DNA"/>
</dbReference>
<keyword evidence="2 4" id="KW-0863">Zinc-finger</keyword>
<dbReference type="GO" id="GO:0008270">
    <property type="term" value="F:zinc ion binding"/>
    <property type="evidence" value="ECO:0007669"/>
    <property type="project" value="UniProtKB-KW"/>
</dbReference>
<name>A0A9N8ZQZ5_9GLOM</name>
<accession>A0A9N8ZQZ5</accession>
<organism evidence="8 9">
    <name type="scientific">Ambispora gerdemannii</name>
    <dbReference type="NCBI Taxonomy" id="144530"/>
    <lineage>
        <taxon>Eukaryota</taxon>
        <taxon>Fungi</taxon>
        <taxon>Fungi incertae sedis</taxon>
        <taxon>Mucoromycota</taxon>
        <taxon>Glomeromycotina</taxon>
        <taxon>Glomeromycetes</taxon>
        <taxon>Archaeosporales</taxon>
        <taxon>Ambisporaceae</taxon>
        <taxon>Ambispora</taxon>
    </lineage>
</organism>
<evidence type="ECO:0000256" key="5">
    <source>
        <dbReference type="SAM" id="Coils"/>
    </source>
</evidence>
<feature type="domain" description="GRF-type" evidence="7">
    <location>
        <begin position="40"/>
        <end position="86"/>
    </location>
</feature>
<evidence type="ECO:0000256" key="4">
    <source>
        <dbReference type="PROSITE-ProRule" id="PRU01343"/>
    </source>
</evidence>